<comment type="caution">
    <text evidence="1">The sequence shown here is derived from an EMBL/GenBank/DDBJ whole genome shotgun (WGS) entry which is preliminary data.</text>
</comment>
<proteinExistence type="predicted"/>
<dbReference type="AlphaFoldDB" id="A0A3S5AJJ6"/>
<reference evidence="1" key="1">
    <citation type="submission" date="2018-11" db="EMBL/GenBank/DDBJ databases">
        <authorList>
            <consortium name="Pathogen Informatics"/>
        </authorList>
    </citation>
    <scope>NUCLEOTIDE SEQUENCE</scope>
</reference>
<keyword evidence="2" id="KW-1185">Reference proteome</keyword>
<sequence>MTITRYKFIHFSQATLTKRSAAQYELHPFVFIVSAWSNGISFRRVGEALHNFGPDGKSVHNRLQQCLLLKTIKLSDTSFAYPSGQQHPNTVCTTLEAVVSPVLPSPVV</sequence>
<accession>A0A3S5AJJ6</accession>
<protein>
    <submittedName>
        <fullName evidence="1">Uncharacterized protein</fullName>
    </submittedName>
</protein>
<evidence type="ECO:0000313" key="1">
    <source>
        <dbReference type="EMBL" id="VEL30974.1"/>
    </source>
</evidence>
<evidence type="ECO:0000313" key="2">
    <source>
        <dbReference type="Proteomes" id="UP000784294"/>
    </source>
</evidence>
<dbReference type="EMBL" id="CAAALY010117425">
    <property type="protein sequence ID" value="VEL30974.1"/>
    <property type="molecule type" value="Genomic_DNA"/>
</dbReference>
<name>A0A3S5AJJ6_9PLAT</name>
<gene>
    <name evidence="1" type="ORF">PXEA_LOCUS24414</name>
</gene>
<dbReference type="Proteomes" id="UP000784294">
    <property type="component" value="Unassembled WGS sequence"/>
</dbReference>
<organism evidence="1 2">
    <name type="scientific">Protopolystoma xenopodis</name>
    <dbReference type="NCBI Taxonomy" id="117903"/>
    <lineage>
        <taxon>Eukaryota</taxon>
        <taxon>Metazoa</taxon>
        <taxon>Spiralia</taxon>
        <taxon>Lophotrochozoa</taxon>
        <taxon>Platyhelminthes</taxon>
        <taxon>Monogenea</taxon>
        <taxon>Polyopisthocotylea</taxon>
        <taxon>Polystomatidea</taxon>
        <taxon>Polystomatidae</taxon>
        <taxon>Protopolystoma</taxon>
    </lineage>
</organism>